<protein>
    <submittedName>
        <fullName evidence="1">Uncharacterized protein</fullName>
    </submittedName>
</protein>
<evidence type="ECO:0000313" key="2">
    <source>
        <dbReference type="Proteomes" id="UP000317722"/>
    </source>
</evidence>
<evidence type="ECO:0000313" key="1">
    <source>
        <dbReference type="EMBL" id="TPG16132.1"/>
    </source>
</evidence>
<gene>
    <name evidence="1" type="ORF">EAH86_12970</name>
</gene>
<dbReference type="OrthoDB" id="3775353at2"/>
<accession>A0A502CTW7</accession>
<dbReference type="RefSeq" id="WP_140741373.1">
    <property type="nucleotide sequence ID" value="NZ_RCZM01000004.1"/>
</dbReference>
<dbReference type="Gene3D" id="3.40.50.300">
    <property type="entry name" value="P-loop containing nucleotide triphosphate hydrolases"/>
    <property type="match status" value="1"/>
</dbReference>
<proteinExistence type="predicted"/>
<reference evidence="1 2" key="1">
    <citation type="journal article" date="2019" name="Environ. Microbiol.">
        <title>Species interactions and distinct microbial communities in high Arctic permafrost affected cryosols are associated with the CH4 and CO2 gas fluxes.</title>
        <authorList>
            <person name="Altshuler I."/>
            <person name="Hamel J."/>
            <person name="Turney S."/>
            <person name="Magnuson E."/>
            <person name="Levesque R."/>
            <person name="Greer C."/>
            <person name="Whyte L.G."/>
        </authorList>
    </citation>
    <scope>NUCLEOTIDE SEQUENCE [LARGE SCALE GENOMIC DNA]</scope>
    <source>
        <strain evidence="1 2">S9.3A</strain>
    </source>
</reference>
<sequence>MELIADGVSVAGLHGPLLLPTSLRATPRQVTVVAGDPGHGHTALALALGGRVTTASGEVTLDGSPDAALRRRHVSLVDVPDVTSPEDSLSVRAAMAEQLALAGRPSSRAATRAFLGGRGSGALATMRFETLPSHERTSLLMQVAASRAATTVLVVSAPDRFGGDPGRWWRTAEDLAAEGLTVVVQCTHATAKGLAKGIHFELGVSA</sequence>
<organism evidence="1 2">
    <name type="scientific">Pedococcus bigeumensis</name>
    <dbReference type="NCBI Taxonomy" id="433644"/>
    <lineage>
        <taxon>Bacteria</taxon>
        <taxon>Bacillati</taxon>
        <taxon>Actinomycetota</taxon>
        <taxon>Actinomycetes</taxon>
        <taxon>Micrococcales</taxon>
        <taxon>Intrasporangiaceae</taxon>
        <taxon>Pedococcus</taxon>
    </lineage>
</organism>
<dbReference type="CDD" id="cd00267">
    <property type="entry name" value="ABC_ATPase"/>
    <property type="match status" value="1"/>
</dbReference>
<dbReference type="AlphaFoldDB" id="A0A502CTW7"/>
<comment type="caution">
    <text evidence="1">The sequence shown here is derived from an EMBL/GenBank/DDBJ whole genome shotgun (WGS) entry which is preliminary data.</text>
</comment>
<dbReference type="EMBL" id="RCZM01000004">
    <property type="protein sequence ID" value="TPG16132.1"/>
    <property type="molecule type" value="Genomic_DNA"/>
</dbReference>
<dbReference type="SUPFAM" id="SSF52540">
    <property type="entry name" value="P-loop containing nucleoside triphosphate hydrolases"/>
    <property type="match status" value="1"/>
</dbReference>
<dbReference type="Proteomes" id="UP000317722">
    <property type="component" value="Unassembled WGS sequence"/>
</dbReference>
<keyword evidence="2" id="KW-1185">Reference proteome</keyword>
<name>A0A502CTW7_9MICO</name>
<dbReference type="InterPro" id="IPR027417">
    <property type="entry name" value="P-loop_NTPase"/>
</dbReference>